<keyword evidence="2" id="KW-1185">Reference proteome</keyword>
<dbReference type="Proteomes" id="UP001420932">
    <property type="component" value="Unassembled WGS sequence"/>
</dbReference>
<reference evidence="1 2" key="1">
    <citation type="submission" date="2024-01" db="EMBL/GenBank/DDBJ databases">
        <title>Genome assemblies of Stephania.</title>
        <authorList>
            <person name="Yang L."/>
        </authorList>
    </citation>
    <scope>NUCLEOTIDE SEQUENCE [LARGE SCALE GENOMIC DNA]</scope>
    <source>
        <strain evidence="1">YNDBR</strain>
        <tissue evidence="1">Leaf</tissue>
    </source>
</reference>
<dbReference type="EMBL" id="JBBNAF010000010">
    <property type="protein sequence ID" value="KAK9107234.1"/>
    <property type="molecule type" value="Genomic_DNA"/>
</dbReference>
<evidence type="ECO:0000313" key="1">
    <source>
        <dbReference type="EMBL" id="KAK9107234.1"/>
    </source>
</evidence>
<protein>
    <submittedName>
        <fullName evidence="1">Uncharacterized protein</fullName>
    </submittedName>
</protein>
<comment type="caution">
    <text evidence="1">The sequence shown here is derived from an EMBL/GenBank/DDBJ whole genome shotgun (WGS) entry which is preliminary data.</text>
</comment>
<evidence type="ECO:0000313" key="2">
    <source>
        <dbReference type="Proteomes" id="UP001420932"/>
    </source>
</evidence>
<proteinExistence type="predicted"/>
<sequence length="52" mass="6195">MLTVWCNKVTKVVTTNGSCRYWCSSSISDICYFHNCLCYWSRTDFILKTFLR</sequence>
<gene>
    <name evidence="1" type="ORF">Syun_023245</name>
</gene>
<name>A0AAP0I3P4_9MAGN</name>
<organism evidence="1 2">
    <name type="scientific">Stephania yunnanensis</name>
    <dbReference type="NCBI Taxonomy" id="152371"/>
    <lineage>
        <taxon>Eukaryota</taxon>
        <taxon>Viridiplantae</taxon>
        <taxon>Streptophyta</taxon>
        <taxon>Embryophyta</taxon>
        <taxon>Tracheophyta</taxon>
        <taxon>Spermatophyta</taxon>
        <taxon>Magnoliopsida</taxon>
        <taxon>Ranunculales</taxon>
        <taxon>Menispermaceae</taxon>
        <taxon>Menispermoideae</taxon>
        <taxon>Cissampelideae</taxon>
        <taxon>Stephania</taxon>
    </lineage>
</organism>
<accession>A0AAP0I3P4</accession>
<dbReference type="AlphaFoldDB" id="A0AAP0I3P4"/>